<dbReference type="RefSeq" id="XP_022246929.1">
    <property type="nucleotide sequence ID" value="XM_022391221.1"/>
</dbReference>
<comment type="similarity">
    <text evidence="1">Belongs to the PROTOR family.</text>
</comment>
<name>A0ABM1STH3_LIMPO</name>
<dbReference type="GeneID" id="106463660"/>
<reference evidence="3" key="1">
    <citation type="submission" date="2025-08" db="UniProtKB">
        <authorList>
            <consortium name="RefSeq"/>
        </authorList>
    </citation>
    <scope>IDENTIFICATION</scope>
    <source>
        <tissue evidence="3">Muscle</tissue>
    </source>
</reference>
<evidence type="ECO:0000256" key="1">
    <source>
        <dbReference type="ARBA" id="ARBA00010453"/>
    </source>
</evidence>
<sequence>MHVSNRRSPWGFYKTTNAISLHSVQALGIIATPRSIRQNGASLPVVPENGELSSIDIYCGKEQPPWQRAISGRKNDWDVLQKATVGLFQRQKPVLEAGELAKLHETIRKLQNSYAGPFIYEYYKQKILSKGMSILRDRIRQSKGKRLTRSLEEVWGNIFVDILPLLDAILFLVKTREGITIRQTTLAAFRDQVVLKLNIEDALSSEAAEVPLGVKHMLLILYNVNDVFPPNKNKLRLESLLARTIVPFLGFKGLYCGNSMPLIESSEPQLIAKRRSNDGGRRISRPFSIQPCQLDTLNEMFLTALRKQQE</sequence>
<keyword evidence="2" id="KW-1185">Reference proteome</keyword>
<evidence type="ECO:0000313" key="2">
    <source>
        <dbReference type="Proteomes" id="UP000694941"/>
    </source>
</evidence>
<dbReference type="PANTHER" id="PTHR32428">
    <property type="entry name" value="TARGET OF RAPAMYCIN COMPLEX 2 SUBUNIT BIT61-RELATED"/>
    <property type="match status" value="1"/>
</dbReference>
<accession>A0ABM1STH3</accession>
<evidence type="ECO:0000313" key="3">
    <source>
        <dbReference type="RefSeq" id="XP_022246929.1"/>
    </source>
</evidence>
<dbReference type="Proteomes" id="UP000694941">
    <property type="component" value="Unplaced"/>
</dbReference>
<dbReference type="InterPro" id="IPR013745">
    <property type="entry name" value="Bit61/PRR5"/>
</dbReference>
<organism evidence="2 3">
    <name type="scientific">Limulus polyphemus</name>
    <name type="common">Atlantic horseshoe crab</name>
    <dbReference type="NCBI Taxonomy" id="6850"/>
    <lineage>
        <taxon>Eukaryota</taxon>
        <taxon>Metazoa</taxon>
        <taxon>Ecdysozoa</taxon>
        <taxon>Arthropoda</taxon>
        <taxon>Chelicerata</taxon>
        <taxon>Merostomata</taxon>
        <taxon>Xiphosura</taxon>
        <taxon>Limulidae</taxon>
        <taxon>Limulus</taxon>
    </lineage>
</organism>
<dbReference type="Pfam" id="PF08539">
    <property type="entry name" value="HbrB"/>
    <property type="match status" value="1"/>
</dbReference>
<protein>
    <submittedName>
        <fullName evidence="3">Proline-rich protein 5-like</fullName>
    </submittedName>
</protein>
<gene>
    <name evidence="3" type="primary">LOC106463660</name>
</gene>
<dbReference type="PANTHER" id="PTHR32428:SF2">
    <property type="entry name" value="TARGET OF RAPAMYCIN COMPLEX 2 SUBUNIT BIT61-RELATED"/>
    <property type="match status" value="1"/>
</dbReference>
<proteinExistence type="inferred from homology"/>